<evidence type="ECO:0000256" key="2">
    <source>
        <dbReference type="ARBA" id="ARBA00022603"/>
    </source>
</evidence>
<feature type="region of interest" description="Disordered" evidence="5">
    <location>
        <begin position="175"/>
        <end position="259"/>
    </location>
</feature>
<evidence type="ECO:0000256" key="3">
    <source>
        <dbReference type="ARBA" id="ARBA00022679"/>
    </source>
</evidence>
<proteinExistence type="inferred from homology"/>
<dbReference type="GO" id="GO:0032259">
    <property type="term" value="P:methylation"/>
    <property type="evidence" value="ECO:0007669"/>
    <property type="project" value="UniProtKB-KW"/>
</dbReference>
<feature type="compositionally biased region" description="Polar residues" evidence="5">
    <location>
        <begin position="187"/>
        <end position="232"/>
    </location>
</feature>
<dbReference type="GO" id="GO:0005737">
    <property type="term" value="C:cytoplasm"/>
    <property type="evidence" value="ECO:0007669"/>
    <property type="project" value="TreeGrafter"/>
</dbReference>
<dbReference type="InterPro" id="IPR029063">
    <property type="entry name" value="SAM-dependent_MTases_sf"/>
</dbReference>
<dbReference type="SUPFAM" id="SSF53335">
    <property type="entry name" value="S-adenosyl-L-methionine-dependent methyltransferases"/>
    <property type="match status" value="2"/>
</dbReference>
<sequence length="722" mass="79775">MGQQQQSQQQGFGVTMMTMMMKMMEEEVVVVVTVRRREELRQQHVSVLLQTQDAGRGHFMLPSALPSGDKSCSSDPRLYNQAQQPIRERARGVGPIGGRREQRGRGQPADPVTMEASAPVLGKGKTKGTASITANGITANGITANGITANDITANDITANGIANGTANGTANTSTNAKGLANGPANGPSSITANGTPNITANGPTSITAKGTANITANGTAHSETNGVTNGSVDGAGPEGARAEGAESGECDDGSAPAPPLQAQYKMIHQAFIDKWKQTDDSMCRHSMSFHLHHALQKDFFASYLYLLEKTPLVKLFPVTCEYIKGEKQFYHRAHTFYEDVEPSEEGMLGDFVEISEVDLEQSRRFLSHLIGPGKAGTSRALDCGAGIGRVSKGVLFPVFEVVELADMMEHFLLHAHEEYLGDYADRVETYFCYSLQDFTPTKDKYDVIWMQWVAFVGHMTDRDLANFLTNVLVLVVGHLTDLANFLVLVVGHLTDLDNFLVLVVGHLTDRDLANFLVKCKRALRPNGVIVLKDNMARQGCKLDPVDSSISRHLDVIRHIVKHAGLSVVALERQEGFPEVIMPVWMLALRLEAEHQEAEHQEAEHQEAEHQEVEHQEAEHQEAEHQEAEHQEAEHQEAEHQEAEHQEAEHQEAEHQEAEHQEAEHQEAEHQEAEHQEAEHQEAEHQEAEHQEAEHQETEHQEAEHQEAECNQLSGRPDIQSV</sequence>
<keyword evidence="4" id="KW-0949">S-adenosyl-L-methionine</keyword>
<keyword evidence="7" id="KW-1185">Reference proteome</keyword>
<name>A0AAV2KU15_KNICA</name>
<evidence type="ECO:0000256" key="4">
    <source>
        <dbReference type="ARBA" id="ARBA00022691"/>
    </source>
</evidence>
<accession>A0AAV2KU15</accession>
<keyword evidence="2" id="KW-0489">Methyltransferase</keyword>
<dbReference type="PANTHER" id="PTHR12753:SF2">
    <property type="entry name" value="N-TERMINAL XAA-PRO-LYS N-METHYLTRANSFERASE 2"/>
    <property type="match status" value="1"/>
</dbReference>
<dbReference type="Gene3D" id="3.40.50.150">
    <property type="entry name" value="Vaccinia Virus protein VP39"/>
    <property type="match status" value="2"/>
</dbReference>
<dbReference type="AlphaFoldDB" id="A0AAV2KU15"/>
<dbReference type="GO" id="GO:0071885">
    <property type="term" value="F:N-terminal protein N-methyltransferase activity"/>
    <property type="evidence" value="ECO:0007669"/>
    <property type="project" value="TreeGrafter"/>
</dbReference>
<evidence type="ECO:0000256" key="1">
    <source>
        <dbReference type="ARBA" id="ARBA00009059"/>
    </source>
</evidence>
<keyword evidence="3" id="KW-0808">Transferase</keyword>
<organism evidence="6 7">
    <name type="scientific">Knipowitschia caucasica</name>
    <name type="common">Caucasian dwarf goby</name>
    <name type="synonym">Pomatoschistus caucasicus</name>
    <dbReference type="NCBI Taxonomy" id="637954"/>
    <lineage>
        <taxon>Eukaryota</taxon>
        <taxon>Metazoa</taxon>
        <taxon>Chordata</taxon>
        <taxon>Craniata</taxon>
        <taxon>Vertebrata</taxon>
        <taxon>Euteleostomi</taxon>
        <taxon>Actinopterygii</taxon>
        <taxon>Neopterygii</taxon>
        <taxon>Teleostei</taxon>
        <taxon>Neoteleostei</taxon>
        <taxon>Acanthomorphata</taxon>
        <taxon>Gobiaria</taxon>
        <taxon>Gobiiformes</taxon>
        <taxon>Gobioidei</taxon>
        <taxon>Gobiidae</taxon>
        <taxon>Gobiinae</taxon>
        <taxon>Knipowitschia</taxon>
    </lineage>
</organism>
<feature type="region of interest" description="Disordered" evidence="5">
    <location>
        <begin position="596"/>
        <end position="722"/>
    </location>
</feature>
<protein>
    <submittedName>
        <fullName evidence="6">Uncharacterized protein</fullName>
    </submittedName>
</protein>
<comment type="similarity">
    <text evidence="1">Belongs to the methyltransferase superfamily. NTM1 family.</text>
</comment>
<feature type="compositionally biased region" description="Polar residues" evidence="5">
    <location>
        <begin position="70"/>
        <end position="84"/>
    </location>
</feature>
<dbReference type="InterPro" id="IPR008576">
    <property type="entry name" value="MeTrfase_NTM1"/>
</dbReference>
<dbReference type="Proteomes" id="UP001497482">
    <property type="component" value="Chromosome 2"/>
</dbReference>
<gene>
    <name evidence="6" type="ORF">KC01_LOCUS21022</name>
</gene>
<feature type="compositionally biased region" description="Basic and acidic residues" evidence="5">
    <location>
        <begin position="596"/>
        <end position="708"/>
    </location>
</feature>
<evidence type="ECO:0000313" key="6">
    <source>
        <dbReference type="EMBL" id="CAL1591664.1"/>
    </source>
</evidence>
<reference evidence="6 7" key="1">
    <citation type="submission" date="2024-04" db="EMBL/GenBank/DDBJ databases">
        <authorList>
            <person name="Waldvogel A.-M."/>
            <person name="Schoenle A."/>
        </authorList>
    </citation>
    <scope>NUCLEOTIDE SEQUENCE [LARGE SCALE GENOMIC DNA]</scope>
</reference>
<dbReference type="PANTHER" id="PTHR12753">
    <property type="entry name" value="AD-003 - RELATED"/>
    <property type="match status" value="1"/>
</dbReference>
<dbReference type="EMBL" id="OZ035824">
    <property type="protein sequence ID" value="CAL1591664.1"/>
    <property type="molecule type" value="Genomic_DNA"/>
</dbReference>
<evidence type="ECO:0000256" key="5">
    <source>
        <dbReference type="SAM" id="MobiDB-lite"/>
    </source>
</evidence>
<evidence type="ECO:0000313" key="7">
    <source>
        <dbReference type="Proteomes" id="UP001497482"/>
    </source>
</evidence>
<dbReference type="Pfam" id="PF05891">
    <property type="entry name" value="Methyltransf_PK"/>
    <property type="match status" value="2"/>
</dbReference>
<feature type="region of interest" description="Disordered" evidence="5">
    <location>
        <begin position="66"/>
        <end position="113"/>
    </location>
</feature>